<dbReference type="Gene3D" id="2.30.110.10">
    <property type="entry name" value="Electron Transport, Fmn-binding Protein, Chain A"/>
    <property type="match status" value="1"/>
</dbReference>
<gene>
    <name evidence="1" type="ORF">K7472_24050</name>
</gene>
<keyword evidence="2" id="KW-1185">Reference proteome</keyword>
<organism evidence="1 2">
    <name type="scientific">Streptantibioticus parmotrematis</name>
    <dbReference type="NCBI Taxonomy" id="2873249"/>
    <lineage>
        <taxon>Bacteria</taxon>
        <taxon>Bacillati</taxon>
        <taxon>Actinomycetota</taxon>
        <taxon>Actinomycetes</taxon>
        <taxon>Kitasatosporales</taxon>
        <taxon>Streptomycetaceae</taxon>
        <taxon>Streptantibioticus</taxon>
    </lineage>
</organism>
<accession>A0ABS7QXF7</accession>
<dbReference type="RefSeq" id="WP_222980630.1">
    <property type="nucleotide sequence ID" value="NZ_JAINVZ010000019.1"/>
</dbReference>
<comment type="caution">
    <text evidence="1">The sequence shown here is derived from an EMBL/GenBank/DDBJ whole genome shotgun (WGS) entry which is preliminary data.</text>
</comment>
<dbReference type="Proteomes" id="UP001198565">
    <property type="component" value="Unassembled WGS sequence"/>
</dbReference>
<proteinExistence type="predicted"/>
<dbReference type="Pfam" id="PF12900">
    <property type="entry name" value="Pyridox_ox_2"/>
    <property type="match status" value="1"/>
</dbReference>
<evidence type="ECO:0000313" key="2">
    <source>
        <dbReference type="Proteomes" id="UP001198565"/>
    </source>
</evidence>
<dbReference type="InterPro" id="IPR024747">
    <property type="entry name" value="Pyridox_Oxase-rel"/>
</dbReference>
<dbReference type="InterPro" id="IPR012349">
    <property type="entry name" value="Split_barrel_FMN-bd"/>
</dbReference>
<evidence type="ECO:0000313" key="1">
    <source>
        <dbReference type="EMBL" id="MBY8887889.1"/>
    </source>
</evidence>
<dbReference type="SUPFAM" id="SSF50475">
    <property type="entry name" value="FMN-binding split barrel"/>
    <property type="match status" value="1"/>
</dbReference>
<dbReference type="EMBL" id="JAINVZ010000019">
    <property type="protein sequence ID" value="MBY8887889.1"/>
    <property type="molecule type" value="Genomic_DNA"/>
</dbReference>
<protein>
    <submittedName>
        <fullName evidence="1">Pyridoxamine 5'-phosphate oxidase family protein</fullName>
    </submittedName>
</protein>
<reference evidence="1 2" key="1">
    <citation type="submission" date="2021-08" db="EMBL/GenBank/DDBJ databases">
        <title>Streptomyces sp. PTM05 isolated from lichen.</title>
        <authorList>
            <person name="Somphong A."/>
            <person name="Phongsopitanun W."/>
            <person name="Tanasupawat S."/>
        </authorList>
    </citation>
    <scope>NUCLEOTIDE SEQUENCE [LARGE SCALE GENOMIC DNA]</scope>
    <source>
        <strain evidence="1 2">Ptm05</strain>
    </source>
</reference>
<sequence>MSEQQTPGASGPVARTLGEEECLRLIAPGGIGRVAYSGRYDLTVLPVNFRLYEGDIVFRTEEGSTMDEDLRSGIPDAAYEVAFQVDDFDADTEQGWSVLVHGPAYHVVDEQERDALSGAGVRPWAPGERRLFFRIKPHRVSGRWVRGGGGGGGDE</sequence>
<name>A0ABS7QXF7_9ACTN</name>